<protein>
    <recommendedName>
        <fullName evidence="1">Guanylate kinase-like domain-containing protein</fullName>
    </recommendedName>
</protein>
<dbReference type="Proteomes" id="UP000261340">
    <property type="component" value="Unplaced"/>
</dbReference>
<organism evidence="2 3">
    <name type="scientific">Amphilophus citrinellus</name>
    <name type="common">Midas cichlid</name>
    <name type="synonym">Cichlasoma citrinellum</name>
    <dbReference type="NCBI Taxonomy" id="61819"/>
    <lineage>
        <taxon>Eukaryota</taxon>
        <taxon>Metazoa</taxon>
        <taxon>Chordata</taxon>
        <taxon>Craniata</taxon>
        <taxon>Vertebrata</taxon>
        <taxon>Euteleostomi</taxon>
        <taxon>Actinopterygii</taxon>
        <taxon>Neopterygii</taxon>
        <taxon>Teleostei</taxon>
        <taxon>Neoteleostei</taxon>
        <taxon>Acanthomorphata</taxon>
        <taxon>Ovalentaria</taxon>
        <taxon>Cichlomorphae</taxon>
        <taxon>Cichliformes</taxon>
        <taxon>Cichlidae</taxon>
        <taxon>New World cichlids</taxon>
        <taxon>Cichlasomatinae</taxon>
        <taxon>Heroini</taxon>
        <taxon>Amphilophus</taxon>
    </lineage>
</organism>
<keyword evidence="3" id="KW-1185">Reference proteome</keyword>
<feature type="domain" description="Guanylate kinase-like" evidence="1">
    <location>
        <begin position="1"/>
        <end position="127"/>
    </location>
</feature>
<name>A0A3Q0RKG6_AMPCI</name>
<sequence>SPDTTRAPRGYEESGREYFFIGREVFESRHLCIYEFLEYGEYKGNMYDTSIQSTRDVLNSGKICIIDIEPNTSPSGSEDTRTEGLHHLREAATSGADIVLNSRREKYGKKKSLREMYNSTNDVKKTL</sequence>
<dbReference type="InterPro" id="IPR050716">
    <property type="entry name" value="MAGUK"/>
</dbReference>
<dbReference type="InterPro" id="IPR008144">
    <property type="entry name" value="Guanylate_kin-like_dom"/>
</dbReference>
<dbReference type="InterPro" id="IPR027417">
    <property type="entry name" value="P-loop_NTPase"/>
</dbReference>
<dbReference type="InterPro" id="IPR020590">
    <property type="entry name" value="Guanylate_kinase_CS"/>
</dbReference>
<reference evidence="2" key="2">
    <citation type="submission" date="2025-09" db="UniProtKB">
        <authorList>
            <consortium name="Ensembl"/>
        </authorList>
    </citation>
    <scope>IDENTIFICATION</scope>
</reference>
<dbReference type="Gene3D" id="3.40.50.300">
    <property type="entry name" value="P-loop containing nucleotide triphosphate hydrolases"/>
    <property type="match status" value="1"/>
</dbReference>
<proteinExistence type="predicted"/>
<evidence type="ECO:0000313" key="3">
    <source>
        <dbReference type="Proteomes" id="UP000261340"/>
    </source>
</evidence>
<dbReference type="GeneTree" id="ENSGT00940000156444"/>
<dbReference type="PANTHER" id="PTHR23122">
    <property type="entry name" value="MEMBRANE-ASSOCIATED GUANYLATE KINASE MAGUK"/>
    <property type="match status" value="1"/>
</dbReference>
<evidence type="ECO:0000313" key="2">
    <source>
        <dbReference type="Ensembl" id="ENSACIP00000009215.1"/>
    </source>
</evidence>
<accession>A0A3Q0RKG6</accession>
<dbReference type="InterPro" id="IPR008145">
    <property type="entry name" value="GK/Ca_channel_bsu"/>
</dbReference>
<dbReference type="Pfam" id="PF00625">
    <property type="entry name" value="Guanylate_kin"/>
    <property type="match status" value="1"/>
</dbReference>
<dbReference type="PROSITE" id="PS00856">
    <property type="entry name" value="GUANYLATE_KINASE_1"/>
    <property type="match status" value="1"/>
</dbReference>
<dbReference type="SUPFAM" id="SSF52540">
    <property type="entry name" value="P-loop containing nucleoside triphosphate hydrolases"/>
    <property type="match status" value="1"/>
</dbReference>
<dbReference type="PROSITE" id="PS50052">
    <property type="entry name" value="GUANYLATE_KINASE_2"/>
    <property type="match status" value="1"/>
</dbReference>
<evidence type="ECO:0000259" key="1">
    <source>
        <dbReference type="PROSITE" id="PS50052"/>
    </source>
</evidence>
<reference evidence="2" key="1">
    <citation type="submission" date="2025-08" db="UniProtKB">
        <authorList>
            <consortium name="Ensembl"/>
        </authorList>
    </citation>
    <scope>IDENTIFICATION</scope>
</reference>
<dbReference type="AlphaFoldDB" id="A0A3Q0RKG6"/>
<dbReference type="Ensembl" id="ENSACIT00000009491.1">
    <property type="protein sequence ID" value="ENSACIP00000009215.1"/>
    <property type="gene ID" value="ENSACIG00000006977.1"/>
</dbReference>